<evidence type="ECO:0000256" key="1">
    <source>
        <dbReference type="ARBA" id="ARBA00005118"/>
    </source>
</evidence>
<dbReference type="InterPro" id="IPR036393">
    <property type="entry name" value="AceGlu_kinase-like_sf"/>
</dbReference>
<dbReference type="InterPro" id="IPR003964">
    <property type="entry name" value="Carb_kinase"/>
</dbReference>
<keyword evidence="4 7" id="KW-0808">Transferase</keyword>
<evidence type="ECO:0000259" key="8">
    <source>
        <dbReference type="Pfam" id="PF00696"/>
    </source>
</evidence>
<evidence type="ECO:0000256" key="5">
    <source>
        <dbReference type="ARBA" id="ARBA00022777"/>
    </source>
</evidence>
<comment type="similarity">
    <text evidence="2 7">Belongs to the carbamate kinase family.</text>
</comment>
<feature type="domain" description="Aspartate/glutamate/uridylate kinase" evidence="8">
    <location>
        <begin position="4"/>
        <end position="291"/>
    </location>
</feature>
<evidence type="ECO:0000256" key="6">
    <source>
        <dbReference type="ARBA" id="ARBA00048467"/>
    </source>
</evidence>
<dbReference type="GO" id="GO:0016301">
    <property type="term" value="F:kinase activity"/>
    <property type="evidence" value="ECO:0007669"/>
    <property type="project" value="UniProtKB-KW"/>
</dbReference>
<dbReference type="PANTHER" id="PTHR30409:SF1">
    <property type="entry name" value="CARBAMATE KINASE-RELATED"/>
    <property type="match status" value="1"/>
</dbReference>
<dbReference type="CDD" id="cd04235">
    <property type="entry name" value="AAK_CK"/>
    <property type="match status" value="1"/>
</dbReference>
<dbReference type="InterPro" id="IPR001048">
    <property type="entry name" value="Asp/Glu/Uridylate_kinase"/>
</dbReference>
<dbReference type="NCBIfam" id="NF009007">
    <property type="entry name" value="PRK12352.1"/>
    <property type="match status" value="1"/>
</dbReference>
<accession>A0ABY5VDW4</accession>
<evidence type="ECO:0000256" key="2">
    <source>
        <dbReference type="ARBA" id="ARBA00011066"/>
    </source>
</evidence>
<keyword evidence="10" id="KW-1185">Reference proteome</keyword>
<gene>
    <name evidence="9" type="ORF">NQ502_13810</name>
</gene>
<evidence type="ECO:0000313" key="9">
    <source>
        <dbReference type="EMBL" id="UWP58451.1"/>
    </source>
</evidence>
<evidence type="ECO:0000256" key="4">
    <source>
        <dbReference type="ARBA" id="ARBA00022679"/>
    </source>
</evidence>
<proteinExistence type="inferred from homology"/>
<sequence>MGKKKIVVALGHRALGATLPEQKEATRRTAKVIADLVEAGADIVISHSNAPQVGMIHTAMNEFGKSHPNYTHAPMSVCSAMSQGYIGYDLQNSIREELLNRGIYKPVCTVLTQVTVDPYDDAFHKPVKVIGRYMTEAEAEEEEEKGNYVVKEEQGYRRIVAAPRPQEVIEIDSIKALLAAGQIVIAAGGGGIPVLQQGTQLRGASAVIEKDYASGKMAEALDADELLILTSVEKVSLSFNTEQEELLGEISVAEAKEYMGQGQFEPNTMLPKVEASAEFVGKKEGRRAVITSIDKAREGYLGKTGTIIR</sequence>
<dbReference type="Pfam" id="PF00696">
    <property type="entry name" value="AA_kinase"/>
    <property type="match status" value="1"/>
</dbReference>
<dbReference type="Proteomes" id="UP001060164">
    <property type="component" value="Chromosome"/>
</dbReference>
<comment type="catalytic activity">
    <reaction evidence="6">
        <text>hydrogencarbonate + NH4(+) + ATP = carbamoyl phosphate + ADP + H2O + H(+)</text>
        <dbReference type="Rhea" id="RHEA:10152"/>
        <dbReference type="ChEBI" id="CHEBI:15377"/>
        <dbReference type="ChEBI" id="CHEBI:15378"/>
        <dbReference type="ChEBI" id="CHEBI:17544"/>
        <dbReference type="ChEBI" id="CHEBI:28938"/>
        <dbReference type="ChEBI" id="CHEBI:30616"/>
        <dbReference type="ChEBI" id="CHEBI:58228"/>
        <dbReference type="ChEBI" id="CHEBI:456216"/>
        <dbReference type="EC" id="2.7.2.2"/>
    </reaction>
</comment>
<dbReference type="PRINTS" id="PR01469">
    <property type="entry name" value="CARBMTKINASE"/>
</dbReference>
<name>A0ABY5VDW4_9FIRM</name>
<dbReference type="Gene3D" id="3.40.1160.10">
    <property type="entry name" value="Acetylglutamate kinase-like"/>
    <property type="match status" value="1"/>
</dbReference>
<dbReference type="PIRSF" id="PIRSF000723">
    <property type="entry name" value="Carbamate_kin"/>
    <property type="match status" value="1"/>
</dbReference>
<evidence type="ECO:0000313" key="10">
    <source>
        <dbReference type="Proteomes" id="UP001060164"/>
    </source>
</evidence>
<dbReference type="RefSeq" id="WP_028528773.1">
    <property type="nucleotide sequence ID" value="NZ_CABLBR010000015.1"/>
</dbReference>
<dbReference type="EMBL" id="CP102290">
    <property type="protein sequence ID" value="UWP58451.1"/>
    <property type="molecule type" value="Genomic_DNA"/>
</dbReference>
<evidence type="ECO:0000256" key="7">
    <source>
        <dbReference type="PIRNR" id="PIRNR000723"/>
    </source>
</evidence>
<organism evidence="9 10">
    <name type="scientific">Ruminococcus gauvreauii</name>
    <dbReference type="NCBI Taxonomy" id="438033"/>
    <lineage>
        <taxon>Bacteria</taxon>
        <taxon>Bacillati</taxon>
        <taxon>Bacillota</taxon>
        <taxon>Clostridia</taxon>
        <taxon>Eubacteriales</taxon>
        <taxon>Oscillospiraceae</taxon>
        <taxon>Ruminococcus</taxon>
    </lineage>
</organism>
<reference evidence="9" key="1">
    <citation type="journal article" date="2022" name="Cell">
        <title>Design, construction, and in vivo augmentation of a complex gut microbiome.</title>
        <authorList>
            <person name="Cheng A.G."/>
            <person name="Ho P.Y."/>
            <person name="Aranda-Diaz A."/>
            <person name="Jain S."/>
            <person name="Yu F.B."/>
            <person name="Meng X."/>
            <person name="Wang M."/>
            <person name="Iakiviak M."/>
            <person name="Nagashima K."/>
            <person name="Zhao A."/>
            <person name="Murugkar P."/>
            <person name="Patil A."/>
            <person name="Atabakhsh K."/>
            <person name="Weakley A."/>
            <person name="Yan J."/>
            <person name="Brumbaugh A.R."/>
            <person name="Higginbottom S."/>
            <person name="Dimas A."/>
            <person name="Shiver A.L."/>
            <person name="Deutschbauer A."/>
            <person name="Neff N."/>
            <person name="Sonnenburg J.L."/>
            <person name="Huang K.C."/>
            <person name="Fischbach M.A."/>
        </authorList>
    </citation>
    <scope>NUCLEOTIDE SEQUENCE</scope>
    <source>
        <strain evidence="9">DSM 19829</strain>
    </source>
</reference>
<dbReference type="SUPFAM" id="SSF53633">
    <property type="entry name" value="Carbamate kinase-like"/>
    <property type="match status" value="1"/>
</dbReference>
<protein>
    <recommendedName>
        <fullName evidence="3 7">Carbamate kinase</fullName>
    </recommendedName>
</protein>
<dbReference type="PANTHER" id="PTHR30409">
    <property type="entry name" value="CARBAMATE KINASE"/>
    <property type="match status" value="1"/>
</dbReference>
<keyword evidence="5 7" id="KW-0418">Kinase</keyword>
<evidence type="ECO:0000256" key="3">
    <source>
        <dbReference type="ARBA" id="ARBA00013070"/>
    </source>
</evidence>
<comment type="pathway">
    <text evidence="1">Metabolic intermediate metabolism; carbamoyl phosphate degradation; CO(2) and NH(3) from carbamoyl phosphate: step 1/1.</text>
</comment>